<reference evidence="1 2" key="1">
    <citation type="submission" date="2020-11" db="EMBL/GenBank/DDBJ databases">
        <title>Draft genome sequencing of a Lachnospiraceae strain isolated from anoxic soil subjected to BSD treatment.</title>
        <authorList>
            <person name="Uek A."/>
            <person name="Tonouchi A."/>
        </authorList>
    </citation>
    <scope>NUCLEOTIDE SEQUENCE [LARGE SCALE GENOMIC DNA]</scope>
    <source>
        <strain evidence="1 2">TB5</strain>
    </source>
</reference>
<evidence type="ECO:0000313" key="2">
    <source>
        <dbReference type="Proteomes" id="UP000595897"/>
    </source>
</evidence>
<keyword evidence="2" id="KW-1185">Reference proteome</keyword>
<evidence type="ECO:0000313" key="1">
    <source>
        <dbReference type="EMBL" id="BCN29296.1"/>
    </source>
</evidence>
<dbReference type="EMBL" id="AP024169">
    <property type="protein sequence ID" value="BCN29296.1"/>
    <property type="molecule type" value="Genomic_DNA"/>
</dbReference>
<dbReference type="AlphaFoldDB" id="A0A7R7EIH6"/>
<dbReference type="Proteomes" id="UP000595897">
    <property type="component" value="Chromosome"/>
</dbReference>
<name>A0A7R7EIH6_9FIRM</name>
<accession>A0A7R7EIH6</accession>
<dbReference type="RefSeq" id="WP_271714579.1">
    <property type="nucleotide sequence ID" value="NZ_AP024169.1"/>
</dbReference>
<dbReference type="Pfam" id="PF14249">
    <property type="entry name" value="Tocopherol_cycl"/>
    <property type="match status" value="1"/>
</dbReference>
<sequence length="374" mass="43003">MNKSDISRDYYMLKGPLAKKGYDWWWHNFTGYHKKTGEPKTFFIEYFVCNPAIGGDKAILGQLPENKEKGIRPSYAMIKVGCWGKNARQINNFYPISEFTYSNNQLDITIGNCSLTERHMKGSCGITPNQVCEHKEYMSDAGEMIWDIKIHKKIAYHVGYGASRLFRTLNAFEMFWHAEGIKTEYSGEVILDGEVYDIIANKSFGYADKNWGSDFTSPWLWISSCHMKSLISGKILNNSAVEFGGGRPKVMGVSLDRKLLGGLYYEGRMYDYNFSKFWTRSKIKFSFREGDQVNTWKLTALNKESILELTLECPVEEMLLINYEAPNGKKLHNRLWNGGTGFGTIRLYHRNGSEKTLVDHIEIKHVGCEYGEYL</sequence>
<proteinExistence type="predicted"/>
<protein>
    <recommendedName>
        <fullName evidence="3">Tocopherol cyclase</fullName>
    </recommendedName>
</protein>
<dbReference type="GO" id="GO:0009976">
    <property type="term" value="F:tocopherol cyclase activity"/>
    <property type="evidence" value="ECO:0007669"/>
    <property type="project" value="InterPro"/>
</dbReference>
<dbReference type="SUPFAM" id="SSF159245">
    <property type="entry name" value="AttH-like"/>
    <property type="match status" value="1"/>
</dbReference>
<gene>
    <name evidence="1" type="ORF">bsdtb5_05910</name>
</gene>
<organism evidence="1 2">
    <name type="scientific">Anaeromicropila herbilytica</name>
    <dbReference type="NCBI Taxonomy" id="2785025"/>
    <lineage>
        <taxon>Bacteria</taxon>
        <taxon>Bacillati</taxon>
        <taxon>Bacillota</taxon>
        <taxon>Clostridia</taxon>
        <taxon>Lachnospirales</taxon>
        <taxon>Lachnospiraceae</taxon>
        <taxon>Anaeromicropila</taxon>
    </lineage>
</organism>
<evidence type="ECO:0008006" key="3">
    <source>
        <dbReference type="Google" id="ProtNLM"/>
    </source>
</evidence>
<dbReference type="KEGG" id="ahb:bsdtb5_05910"/>
<dbReference type="InterPro" id="IPR025893">
    <property type="entry name" value="Tocopherol_cyclase"/>
</dbReference>